<comment type="similarity">
    <text evidence="1">Belongs to the ABC transporter superfamily.</text>
</comment>
<dbReference type="InterPro" id="IPR017911">
    <property type="entry name" value="MacB-like_ATP-bd"/>
</dbReference>
<evidence type="ECO:0000256" key="3">
    <source>
        <dbReference type="ARBA" id="ARBA00022741"/>
    </source>
</evidence>
<dbReference type="PANTHER" id="PTHR24220">
    <property type="entry name" value="IMPORT ATP-BINDING PROTEIN"/>
    <property type="match status" value="1"/>
</dbReference>
<dbReference type="CDD" id="cd03255">
    <property type="entry name" value="ABC_MJ0796_LolCDE_FtsE"/>
    <property type="match status" value="1"/>
</dbReference>
<evidence type="ECO:0000313" key="7">
    <source>
        <dbReference type="Proteomes" id="UP000183053"/>
    </source>
</evidence>
<protein>
    <submittedName>
        <fullName evidence="6">Putative ABC transport system ATP-binding protein</fullName>
    </submittedName>
</protein>
<dbReference type="OrthoDB" id="4425833at2"/>
<evidence type="ECO:0000313" key="6">
    <source>
        <dbReference type="EMBL" id="SDR27837.1"/>
    </source>
</evidence>
<dbReference type="AlphaFoldDB" id="A0A1H1HR29"/>
<name>A0A1H1HR29_9ACTN</name>
<gene>
    <name evidence="6" type="ORF">SAMN04489765_4488</name>
</gene>
<reference evidence="7" key="1">
    <citation type="submission" date="2016-10" db="EMBL/GenBank/DDBJ databases">
        <authorList>
            <person name="Varghese N."/>
            <person name="Submissions S."/>
        </authorList>
    </citation>
    <scope>NUCLEOTIDE SEQUENCE [LARGE SCALE GENOMIC DNA]</scope>
    <source>
        <strain evidence="7">DSM 44142</strain>
    </source>
</reference>
<feature type="domain" description="ABC transporter" evidence="5">
    <location>
        <begin position="23"/>
        <end position="259"/>
    </location>
</feature>
<dbReference type="RefSeq" id="WP_082756179.1">
    <property type="nucleotide sequence ID" value="NZ_FNLF01000002.1"/>
</dbReference>
<evidence type="ECO:0000259" key="5">
    <source>
        <dbReference type="PROSITE" id="PS50893"/>
    </source>
</evidence>
<keyword evidence="7" id="KW-1185">Reference proteome</keyword>
<dbReference type="Proteomes" id="UP000183053">
    <property type="component" value="Unassembled WGS sequence"/>
</dbReference>
<dbReference type="GO" id="GO:0022857">
    <property type="term" value="F:transmembrane transporter activity"/>
    <property type="evidence" value="ECO:0007669"/>
    <property type="project" value="TreeGrafter"/>
</dbReference>
<dbReference type="Pfam" id="PF00005">
    <property type="entry name" value="ABC_tran"/>
    <property type="match status" value="1"/>
</dbReference>
<dbReference type="PROSITE" id="PS00211">
    <property type="entry name" value="ABC_TRANSPORTER_1"/>
    <property type="match status" value="1"/>
</dbReference>
<evidence type="ECO:0000256" key="1">
    <source>
        <dbReference type="ARBA" id="ARBA00005417"/>
    </source>
</evidence>
<evidence type="ECO:0000256" key="2">
    <source>
        <dbReference type="ARBA" id="ARBA00022448"/>
    </source>
</evidence>
<keyword evidence="3" id="KW-0547">Nucleotide-binding</keyword>
<dbReference type="GO" id="GO:0005524">
    <property type="term" value="F:ATP binding"/>
    <property type="evidence" value="ECO:0007669"/>
    <property type="project" value="UniProtKB-KW"/>
</dbReference>
<dbReference type="EMBL" id="FNLF01000002">
    <property type="protein sequence ID" value="SDR27837.1"/>
    <property type="molecule type" value="Genomic_DNA"/>
</dbReference>
<dbReference type="Gene3D" id="3.40.50.300">
    <property type="entry name" value="P-loop containing nucleotide triphosphate hydrolases"/>
    <property type="match status" value="1"/>
</dbReference>
<dbReference type="GO" id="GO:0005886">
    <property type="term" value="C:plasma membrane"/>
    <property type="evidence" value="ECO:0007669"/>
    <property type="project" value="TreeGrafter"/>
</dbReference>
<keyword evidence="2" id="KW-0813">Transport</keyword>
<dbReference type="PANTHER" id="PTHR24220:SF689">
    <property type="entry name" value="LIPOPROTEIN-RELEASING SYSTEM ATP-BINDING PROTEIN LOLD"/>
    <property type="match status" value="1"/>
</dbReference>
<dbReference type="InterPro" id="IPR017871">
    <property type="entry name" value="ABC_transporter-like_CS"/>
</dbReference>
<sequence length="262" mass="28181">MRFRSRLPTTAPAAEDVAAVPEIRAEGVVTFPSGNRQQTPVLRGCSLAVRGGGLTAIVGPSGAGKTSLLYCLSGLDRPDEGRVLIGGVDVYALSEERRTRFLRPSVGFVFQQYNLIDYLTVEENLRLPQVLARRPVSSTALGETLSRFGLLEKRREKAAALSGGEQQRVALCRALLAEPSVIFADEPTGALDTVNTGVVLRVLRDLAGRGCSVVMVTHDVESAALADRVVFLRDGAIEHVAGRLSVDEITVLSARFEGNRRV</sequence>
<dbReference type="STRING" id="47312.SAMN04489765_4488"/>
<dbReference type="SUPFAM" id="SSF52540">
    <property type="entry name" value="P-loop containing nucleoside triphosphate hydrolases"/>
    <property type="match status" value="1"/>
</dbReference>
<dbReference type="InterPro" id="IPR003593">
    <property type="entry name" value="AAA+_ATPase"/>
</dbReference>
<dbReference type="InterPro" id="IPR003439">
    <property type="entry name" value="ABC_transporter-like_ATP-bd"/>
</dbReference>
<dbReference type="SMART" id="SM00382">
    <property type="entry name" value="AAA"/>
    <property type="match status" value="1"/>
</dbReference>
<dbReference type="InterPro" id="IPR015854">
    <property type="entry name" value="ABC_transpr_LolD-like"/>
</dbReference>
<keyword evidence="4 6" id="KW-0067">ATP-binding</keyword>
<evidence type="ECO:0000256" key="4">
    <source>
        <dbReference type="ARBA" id="ARBA00022840"/>
    </source>
</evidence>
<accession>A0A1H1HR29</accession>
<dbReference type="InterPro" id="IPR027417">
    <property type="entry name" value="P-loop_NTPase"/>
</dbReference>
<dbReference type="GO" id="GO:0016887">
    <property type="term" value="F:ATP hydrolysis activity"/>
    <property type="evidence" value="ECO:0007669"/>
    <property type="project" value="InterPro"/>
</dbReference>
<proteinExistence type="inferred from homology"/>
<dbReference type="PROSITE" id="PS50893">
    <property type="entry name" value="ABC_TRANSPORTER_2"/>
    <property type="match status" value="1"/>
</dbReference>
<organism evidence="6 7">
    <name type="scientific">Tsukamurella pulmonis</name>
    <dbReference type="NCBI Taxonomy" id="47312"/>
    <lineage>
        <taxon>Bacteria</taxon>
        <taxon>Bacillati</taxon>
        <taxon>Actinomycetota</taxon>
        <taxon>Actinomycetes</taxon>
        <taxon>Mycobacteriales</taxon>
        <taxon>Tsukamurellaceae</taxon>
        <taxon>Tsukamurella</taxon>
    </lineage>
</organism>